<proteinExistence type="predicted"/>
<evidence type="ECO:0000313" key="2">
    <source>
        <dbReference type="Proteomes" id="UP000295285"/>
    </source>
</evidence>
<protein>
    <submittedName>
        <fullName evidence="1">Uncharacterized protein</fullName>
    </submittedName>
</protein>
<organism evidence="1 2">
    <name type="scientific">Bacillus thuringiensis</name>
    <dbReference type="NCBI Taxonomy" id="1428"/>
    <lineage>
        <taxon>Bacteria</taxon>
        <taxon>Bacillati</taxon>
        <taxon>Bacillota</taxon>
        <taxon>Bacilli</taxon>
        <taxon>Bacillales</taxon>
        <taxon>Bacillaceae</taxon>
        <taxon>Bacillus</taxon>
        <taxon>Bacillus cereus group</taxon>
    </lineage>
</organism>
<comment type="caution">
    <text evidence="1">The sequence shown here is derived from an EMBL/GenBank/DDBJ whole genome shotgun (WGS) entry which is preliminary data.</text>
</comment>
<dbReference type="AlphaFoldDB" id="A0A4R4B6J8"/>
<dbReference type="EMBL" id="SMDG01000019">
    <property type="protein sequence ID" value="TCW49397.1"/>
    <property type="molecule type" value="Genomic_DNA"/>
</dbReference>
<evidence type="ECO:0000313" key="1">
    <source>
        <dbReference type="EMBL" id="TCW49397.1"/>
    </source>
</evidence>
<dbReference type="Proteomes" id="UP000295285">
    <property type="component" value="Unassembled WGS sequence"/>
</dbReference>
<sequence length="33" mass="4024">MNLNKLQERGDMKMKKDNIWTVLDDSKEQETRQ</sequence>
<name>A0A4R4B6J8_BACTU</name>
<gene>
    <name evidence="1" type="ORF">EC910_11927</name>
</gene>
<reference evidence="1 2" key="1">
    <citation type="submission" date="2019-03" db="EMBL/GenBank/DDBJ databases">
        <title>Above-ground endophytic microbial communities from plants in different locations in the United States.</title>
        <authorList>
            <person name="Frank C."/>
        </authorList>
    </citation>
    <scope>NUCLEOTIDE SEQUENCE [LARGE SCALE GENOMIC DNA]</scope>
    <source>
        <strain evidence="1 2">LP_2_YM</strain>
    </source>
</reference>
<accession>A0A4R4B6J8</accession>